<sequence>MADETQQENNAPPVVSLYTNVINMIVGDFKGQQTAPVTRTISSNTLDEFKSMLWIQVHPLIVREIIVQQSGGYEFGPKNNDQLTVEDMGNFVLVQKCGRTAMKLSEVTAEYIQKHRNKTITIYVQKYSNNLSRKDQFSGPAGAEKLLLKPQNTNRGVPQQILSSKRLNDFAWGLWANSILAGPAHSKEQRMTLAPPNSLISHFRSVDNSAEAQQRVLIQCNRVAIERNSAHLVTLQELLETAKVTKRHAEETLENAKIQIVRLEEAINVSNGIVPVLEGFASAVNPTPTAESLQFQAQVENRDDDDHTI</sequence>
<gene>
    <name evidence="2" type="ORF">BCR33DRAFT_863848</name>
</gene>
<keyword evidence="1" id="KW-0175">Coiled coil</keyword>
<dbReference type="STRING" id="329046.A0A1Y2A0S8"/>
<dbReference type="OrthoDB" id="2120218at2759"/>
<comment type="caution">
    <text evidence="2">The sequence shown here is derived from an EMBL/GenBank/DDBJ whole genome shotgun (WGS) entry which is preliminary data.</text>
</comment>
<feature type="coiled-coil region" evidence="1">
    <location>
        <begin position="232"/>
        <end position="266"/>
    </location>
</feature>
<evidence type="ECO:0000313" key="3">
    <source>
        <dbReference type="Proteomes" id="UP000193642"/>
    </source>
</evidence>
<dbReference type="EMBL" id="MCGO01000304">
    <property type="protein sequence ID" value="ORY16048.1"/>
    <property type="molecule type" value="Genomic_DNA"/>
</dbReference>
<name>A0A1Y2A0S8_9FUNG</name>
<accession>A0A1Y2A0S8</accession>
<keyword evidence="3" id="KW-1185">Reference proteome</keyword>
<evidence type="ECO:0000256" key="1">
    <source>
        <dbReference type="SAM" id="Coils"/>
    </source>
</evidence>
<dbReference type="Proteomes" id="UP000193642">
    <property type="component" value="Unassembled WGS sequence"/>
</dbReference>
<reference evidence="2 3" key="1">
    <citation type="submission" date="2016-07" db="EMBL/GenBank/DDBJ databases">
        <title>Pervasive Adenine N6-methylation of Active Genes in Fungi.</title>
        <authorList>
            <consortium name="DOE Joint Genome Institute"/>
            <person name="Mondo S.J."/>
            <person name="Dannebaum R.O."/>
            <person name="Kuo R.C."/>
            <person name="Labutti K."/>
            <person name="Haridas S."/>
            <person name="Kuo A."/>
            <person name="Salamov A."/>
            <person name="Ahrendt S.R."/>
            <person name="Lipzen A."/>
            <person name="Sullivan W."/>
            <person name="Andreopoulos W.B."/>
            <person name="Clum A."/>
            <person name="Lindquist E."/>
            <person name="Daum C."/>
            <person name="Ramamoorthy G.K."/>
            <person name="Gryganskyi A."/>
            <person name="Culley D."/>
            <person name="Magnuson J.K."/>
            <person name="James T.Y."/>
            <person name="O'Malley M.A."/>
            <person name="Stajich J.E."/>
            <person name="Spatafora J.W."/>
            <person name="Visel A."/>
            <person name="Grigoriev I.V."/>
        </authorList>
    </citation>
    <scope>NUCLEOTIDE SEQUENCE [LARGE SCALE GENOMIC DNA]</scope>
    <source>
        <strain evidence="2 3">JEL800</strain>
    </source>
</reference>
<proteinExistence type="predicted"/>
<protein>
    <submittedName>
        <fullName evidence="2">Uncharacterized protein</fullName>
    </submittedName>
</protein>
<dbReference type="AlphaFoldDB" id="A0A1Y2A0S8"/>
<evidence type="ECO:0000313" key="2">
    <source>
        <dbReference type="EMBL" id="ORY16048.1"/>
    </source>
</evidence>
<organism evidence="2 3">
    <name type="scientific">Rhizoclosmatium globosum</name>
    <dbReference type="NCBI Taxonomy" id="329046"/>
    <lineage>
        <taxon>Eukaryota</taxon>
        <taxon>Fungi</taxon>
        <taxon>Fungi incertae sedis</taxon>
        <taxon>Chytridiomycota</taxon>
        <taxon>Chytridiomycota incertae sedis</taxon>
        <taxon>Chytridiomycetes</taxon>
        <taxon>Chytridiales</taxon>
        <taxon>Chytriomycetaceae</taxon>
        <taxon>Rhizoclosmatium</taxon>
    </lineage>
</organism>